<keyword evidence="4" id="KW-1185">Reference proteome</keyword>
<dbReference type="InterPro" id="IPR024425">
    <property type="entry name" value="LiaF-like_C"/>
</dbReference>
<dbReference type="RefSeq" id="WP_089654396.1">
    <property type="nucleotide sequence ID" value="NZ_FNIZ01000023.1"/>
</dbReference>
<evidence type="ECO:0000256" key="1">
    <source>
        <dbReference type="SAM" id="Phobius"/>
    </source>
</evidence>
<organism evidence="3 4">
    <name type="scientific">Halobacillus aidingensis</name>
    <dbReference type="NCBI Taxonomy" id="240303"/>
    <lineage>
        <taxon>Bacteria</taxon>
        <taxon>Bacillati</taxon>
        <taxon>Bacillota</taxon>
        <taxon>Bacilli</taxon>
        <taxon>Bacillales</taxon>
        <taxon>Bacillaceae</taxon>
        <taxon>Halobacillus</taxon>
    </lineage>
</organism>
<evidence type="ECO:0000313" key="3">
    <source>
        <dbReference type="EMBL" id="SDP59268.1"/>
    </source>
</evidence>
<dbReference type="NCBIfam" id="NF040535">
    <property type="entry name" value="LiaF_C_term"/>
    <property type="match status" value="1"/>
</dbReference>
<dbReference type="Pfam" id="PF09922">
    <property type="entry name" value="LiaF-like_C"/>
    <property type="match status" value="1"/>
</dbReference>
<dbReference type="OrthoDB" id="2351415at2"/>
<feature type="transmembrane region" description="Helical" evidence="1">
    <location>
        <begin position="12"/>
        <end position="45"/>
    </location>
</feature>
<accession>A0A1H0U001</accession>
<feature type="transmembrane region" description="Helical" evidence="1">
    <location>
        <begin position="57"/>
        <end position="88"/>
    </location>
</feature>
<keyword evidence="1" id="KW-0812">Transmembrane</keyword>
<evidence type="ECO:0000313" key="4">
    <source>
        <dbReference type="Proteomes" id="UP000198860"/>
    </source>
</evidence>
<reference evidence="4" key="1">
    <citation type="submission" date="2016-10" db="EMBL/GenBank/DDBJ databases">
        <authorList>
            <person name="Varghese N."/>
            <person name="Submissions S."/>
        </authorList>
    </citation>
    <scope>NUCLEOTIDE SEQUENCE [LARGE SCALE GENOMIC DNA]</scope>
    <source>
        <strain evidence="4">CGMCC 1.3703</strain>
    </source>
</reference>
<dbReference type="EMBL" id="FNIZ01000023">
    <property type="protein sequence ID" value="SDP59268.1"/>
    <property type="molecule type" value="Genomic_DNA"/>
</dbReference>
<dbReference type="AlphaFoldDB" id="A0A1H0U001"/>
<name>A0A1H0U001_HALAD</name>
<evidence type="ECO:0000259" key="2">
    <source>
        <dbReference type="Pfam" id="PF09922"/>
    </source>
</evidence>
<dbReference type="Proteomes" id="UP000198860">
    <property type="component" value="Unassembled WGS sequence"/>
</dbReference>
<dbReference type="PIRSF" id="PIRSF031509">
    <property type="entry name" value="Cell_wall_LiaF/YvqF"/>
    <property type="match status" value="1"/>
</dbReference>
<keyword evidence="1" id="KW-1133">Transmembrane helix</keyword>
<dbReference type="STRING" id="240303.SAMN05421677_12355"/>
<keyword evidence="1" id="KW-0472">Membrane</keyword>
<proteinExistence type="predicted"/>
<sequence length="239" mass="27690">MLKKLSTDTINTILIIGVILLVVEIVFFNGGLVFSVVFSGVLIYIGWKNYRPLWRKILFWIGLISLIFTVLSMIAVRFLVIALILMFLRDYFKSREKPEHIRPEIIDHHQEIPDQEPLLRQKFFGDDATPKTSYEWKDINIHGGFGDRIVDLSQTVLPHDEAVISIRQWIGNLTVYVPYEVEVSIHHSALIGRASIFQYKKSKVFNQVISFQTEGYRKEKPRVKIITSMVSGELEVKRV</sequence>
<dbReference type="GO" id="GO:0016020">
    <property type="term" value="C:membrane"/>
    <property type="evidence" value="ECO:0007669"/>
    <property type="project" value="InterPro"/>
</dbReference>
<feature type="domain" description="Cell wall-active antibiotics response LiaF-like C-terminal" evidence="2">
    <location>
        <begin position="123"/>
        <end position="236"/>
    </location>
</feature>
<dbReference type="InterPro" id="IPR047793">
    <property type="entry name" value="LiaF_C"/>
</dbReference>
<gene>
    <name evidence="3" type="ORF">SAMN05421677_12355</name>
</gene>
<protein>
    <submittedName>
        <fullName evidence="3">Lia operon protein LiaF</fullName>
    </submittedName>
</protein>
<dbReference type="InterPro" id="IPR016975">
    <property type="entry name" value="Cell_wall_LiaF"/>
</dbReference>